<evidence type="ECO:0000313" key="2">
    <source>
        <dbReference type="EMBL" id="PJZ60027.1"/>
    </source>
</evidence>
<name>A0A2M9YMD6_9LEPT</name>
<evidence type="ECO:0000313" key="3">
    <source>
        <dbReference type="Proteomes" id="UP000232149"/>
    </source>
</evidence>
<dbReference type="Proteomes" id="UP000232188">
    <property type="component" value="Unassembled WGS sequence"/>
</dbReference>
<protein>
    <submittedName>
        <fullName evidence="1">Uncharacterized protein</fullName>
    </submittedName>
</protein>
<sequence length="71" mass="8588">MIASYFLFPKNFFCTKKNPDFLLERSAKRAQTILQNLRFERKNFTFFLKKLLTWGGIEIRNRVIKMEHSKS</sequence>
<dbReference type="Proteomes" id="UP000232149">
    <property type="component" value="Unassembled WGS sequence"/>
</dbReference>
<dbReference type="AlphaFoldDB" id="A0A2M9YMD6"/>
<gene>
    <name evidence="2" type="ORF">CH376_20510</name>
    <name evidence="1" type="ORF">CH380_14155</name>
</gene>
<organism evidence="1 4">
    <name type="scientific">Leptospira adleri</name>
    <dbReference type="NCBI Taxonomy" id="2023186"/>
    <lineage>
        <taxon>Bacteria</taxon>
        <taxon>Pseudomonadati</taxon>
        <taxon>Spirochaetota</taxon>
        <taxon>Spirochaetia</taxon>
        <taxon>Leptospirales</taxon>
        <taxon>Leptospiraceae</taxon>
        <taxon>Leptospira</taxon>
    </lineage>
</organism>
<evidence type="ECO:0000313" key="1">
    <source>
        <dbReference type="EMBL" id="PJZ52600.1"/>
    </source>
</evidence>
<dbReference type="EMBL" id="NPDU01000082">
    <property type="protein sequence ID" value="PJZ60027.1"/>
    <property type="molecule type" value="Genomic_DNA"/>
</dbReference>
<evidence type="ECO:0000313" key="4">
    <source>
        <dbReference type="Proteomes" id="UP000232188"/>
    </source>
</evidence>
<comment type="caution">
    <text evidence="1">The sequence shown here is derived from an EMBL/GenBank/DDBJ whole genome shotgun (WGS) entry which is preliminary data.</text>
</comment>
<dbReference type="EMBL" id="NPDV01000012">
    <property type="protein sequence ID" value="PJZ52600.1"/>
    <property type="molecule type" value="Genomic_DNA"/>
</dbReference>
<proteinExistence type="predicted"/>
<keyword evidence="3" id="KW-1185">Reference proteome</keyword>
<reference evidence="3 4" key="1">
    <citation type="submission" date="2017-07" db="EMBL/GenBank/DDBJ databases">
        <title>Leptospira spp. isolated from tropical soils.</title>
        <authorList>
            <person name="Thibeaux R."/>
            <person name="Iraola G."/>
            <person name="Ferres I."/>
            <person name="Bierque E."/>
            <person name="Girault D."/>
            <person name="Soupe-Gilbert M.-E."/>
            <person name="Picardeau M."/>
            <person name="Goarant C."/>
        </authorList>
    </citation>
    <scope>NUCLEOTIDE SEQUENCE [LARGE SCALE GENOMIC DNA]</scope>
    <source>
        <strain evidence="1 4">FH2-B-C1</strain>
        <strain evidence="2 3">FH2-B-D1</strain>
    </source>
</reference>
<accession>A0A2M9YMD6</accession>